<feature type="transmembrane region" description="Helical" evidence="1">
    <location>
        <begin position="949"/>
        <end position="975"/>
    </location>
</feature>
<evidence type="ECO:0000313" key="2">
    <source>
        <dbReference type="EMBL" id="EIC22477.1"/>
    </source>
</evidence>
<proteinExistence type="predicted"/>
<gene>
    <name evidence="2" type="ORF">Thi970DRAFT_02743</name>
</gene>
<dbReference type="AlphaFoldDB" id="H8Z1C8"/>
<dbReference type="STRING" id="631362.Thi970DRAFT_02743"/>
<dbReference type="eggNOG" id="ENOG502Z7KH">
    <property type="taxonomic scope" value="Bacteria"/>
</dbReference>
<name>H8Z1C8_9GAMM</name>
<keyword evidence="1" id="KW-0812">Transmembrane</keyword>
<reference evidence="2 3" key="2">
    <citation type="submission" date="2011-11" db="EMBL/GenBank/DDBJ databases">
        <authorList>
            <consortium name="US DOE Joint Genome Institute"/>
            <person name="Lucas S."/>
            <person name="Han J."/>
            <person name="Lapidus A."/>
            <person name="Cheng J.-F."/>
            <person name="Goodwin L."/>
            <person name="Pitluck S."/>
            <person name="Peters L."/>
            <person name="Ovchinnikova G."/>
            <person name="Zhang X."/>
            <person name="Detter J.C."/>
            <person name="Han C."/>
            <person name="Tapia R."/>
            <person name="Land M."/>
            <person name="Hauser L."/>
            <person name="Kyrpides N."/>
            <person name="Ivanova N."/>
            <person name="Pagani I."/>
            <person name="Vogl K."/>
            <person name="Liu Z."/>
            <person name="Overmann J."/>
            <person name="Frigaard N.-U."/>
            <person name="Bryant D."/>
            <person name="Woyke T."/>
        </authorList>
    </citation>
    <scope>NUCLEOTIDE SEQUENCE [LARGE SCALE GENOMIC DNA]</scope>
    <source>
        <strain evidence="2 3">970</strain>
    </source>
</reference>
<accession>H8Z1C8</accession>
<keyword evidence="1" id="KW-1133">Transmembrane helix</keyword>
<dbReference type="HOGENOM" id="CLU_281030_0_0_6"/>
<evidence type="ECO:0000256" key="1">
    <source>
        <dbReference type="SAM" id="Phobius"/>
    </source>
</evidence>
<organism evidence="2 3">
    <name type="scientific">Thiorhodovibrio frisius</name>
    <dbReference type="NCBI Taxonomy" id="631362"/>
    <lineage>
        <taxon>Bacteria</taxon>
        <taxon>Pseudomonadati</taxon>
        <taxon>Pseudomonadota</taxon>
        <taxon>Gammaproteobacteria</taxon>
        <taxon>Chromatiales</taxon>
        <taxon>Chromatiaceae</taxon>
        <taxon>Thiorhodovibrio</taxon>
    </lineage>
</organism>
<sequence length="1197" mass="134071">MTDNKPIGMGHAIASAKDFRQEVLNPAEGVFLFHARAIERLIEEQLGVHQHGVSIPELPYYLMRREDFLFGLETENPEALSVIEGLKLPPYVVLLPSPRAQGADRAAFSRLRHEYWARSFEAEVARAWQMARDQAGADQEFGAEALRDLVGEHGFAELREVLDHDGLTLQIWDDALICRSFVARVVRLRYFAPGSRAFCFPAVHDWSQVDAWLLASGLELPPPFSAPAGAVILPPLLQKTRPGPGELPPEPWPLLPGGLTRGDRDPDYQPAQRAVHALAAHAPPPVVGRVFEQAVPDSLGAEFEARCLNALTEASRLKRKRDFIARQWDSLSARLSRLFGRVLFAPSFERLQNRPRRSPSRVWLGAGLGLFRHAVAAANRSEMRGRFATALVHLADARRLLLRLMQFCGGSAGDLCQGLAARESDCEQSLAAELAARVGLRPAAAGQLGTLVERLAAEDRGASASPVARAVLSQLQKVLCETRDDYYRLRLWGWLASRGHIRLREILPFQAPLHCLRSLQIARARLDDLDWPLHELERFGCLLEQMHERFSQRLEEQLMPRLTQAMREADFVPRNHRERVAANKMRGELLDVIKQRRHLKFTDVRDIVARNVLRLPDPTLEEFFRGDRLHRFDRTAAHALPGVYRPGELYIKGLQQLSAPLFGTRPGRAILRHILVPFGATYLGLKSVDLLLHMLPEYDRSLHFATLLAVTAGGTLTNLVLYTDIGRHVLLATWHGSRTLFDLLLIQAPRRLLHWPPLAGLLGTGLFRSLARNLIQPMLFGILPLTPIIALAVLVEEVPIKPGFWLLGLAFALGTLARNTASGRRFIDNLVTYLVQMQRRINQTLVLGLIQQLLYAFKEAMRRIAQGLHRVEEGLMHHLHEPIGGFLVKALAAPLWVLAESLLQFYITVLVEPQVNPVKHFPVVTVGHKLMLPFLPSTTAFMLQLTGSVLPGVITIPLVTLTILLLPGLFGFIVWELKENWKLYQANHGVALSGADARQIEQALEPAVIGSHGETMRGILYRGFHSGALPKAYDRLRQAIEKQLRDQALYPRRVRAGERRLRNIEQAIGVFVERELSFAMRERCRTPGCVLSRVESRTPALATNLIELRLAIHVRSSGRLAQVQPAAEEPGPVEIALEISRQRGGILMRMHLEGDTGLIGPRCWEMIFEDLRVFAGRADARLQLDQKVEGMPLGSDP</sequence>
<keyword evidence="1" id="KW-0472">Membrane</keyword>
<reference evidence="3" key="1">
    <citation type="submission" date="2011-06" db="EMBL/GenBank/DDBJ databases">
        <authorList>
            <consortium name="US DOE Joint Genome Institute (JGI-PGF)"/>
            <person name="Lucas S."/>
            <person name="Han J."/>
            <person name="Lapidus A."/>
            <person name="Cheng J.-F."/>
            <person name="Goodwin L."/>
            <person name="Pitluck S."/>
            <person name="Peters L."/>
            <person name="Land M.L."/>
            <person name="Hauser L."/>
            <person name="Vogl K."/>
            <person name="Liu Z."/>
            <person name="Overmann J."/>
            <person name="Frigaard N.-U."/>
            <person name="Bryant D.A."/>
            <person name="Woyke T.J."/>
        </authorList>
    </citation>
    <scope>NUCLEOTIDE SEQUENCE [LARGE SCALE GENOMIC DNA]</scope>
    <source>
        <strain evidence="3">970</strain>
    </source>
</reference>
<dbReference type="Proteomes" id="UP000002964">
    <property type="component" value="Unassembled WGS sequence"/>
</dbReference>
<dbReference type="EMBL" id="JH603169">
    <property type="protein sequence ID" value="EIC22477.1"/>
    <property type="molecule type" value="Genomic_DNA"/>
</dbReference>
<evidence type="ECO:0000313" key="3">
    <source>
        <dbReference type="Proteomes" id="UP000002964"/>
    </source>
</evidence>
<keyword evidence="3" id="KW-1185">Reference proteome</keyword>
<protein>
    <submittedName>
        <fullName evidence="2">Uncharacterized protein</fullName>
    </submittedName>
</protein>
<dbReference type="RefSeq" id="WP_009149353.1">
    <property type="nucleotide sequence ID" value="NZ_CP121471.1"/>
</dbReference>